<evidence type="ECO:0000313" key="1">
    <source>
        <dbReference type="EMBL" id="CAD6248261.1"/>
    </source>
</evidence>
<dbReference type="EMBL" id="CAJGYO010000007">
    <property type="protein sequence ID" value="CAD6248261.1"/>
    <property type="molecule type" value="Genomic_DNA"/>
</dbReference>
<dbReference type="InterPro" id="IPR011076">
    <property type="entry name" value="Malate_synth_sf"/>
</dbReference>
<dbReference type="AlphaFoldDB" id="A0A811PQQ9"/>
<dbReference type="PANTHER" id="PTHR42902">
    <property type="entry name" value="MALATE SYNTHASE"/>
    <property type="match status" value="1"/>
</dbReference>
<sequence length="113" mass="12744">MEQRWEAQRRYDAGELPWFDPAMRLVRDGDWTCAPVPPAVADRTVEITGPAEPRKTVINALNSDAKIFMADFEDALSPTWENLMHGQVNLRDAVAGTISFHDAARGQEYKLND</sequence>
<evidence type="ECO:0008006" key="3">
    <source>
        <dbReference type="Google" id="ProtNLM"/>
    </source>
</evidence>
<dbReference type="Proteomes" id="UP000604825">
    <property type="component" value="Unassembled WGS sequence"/>
</dbReference>
<name>A0A811PQQ9_9POAL</name>
<dbReference type="GO" id="GO:0005737">
    <property type="term" value="C:cytoplasm"/>
    <property type="evidence" value="ECO:0007669"/>
    <property type="project" value="TreeGrafter"/>
</dbReference>
<dbReference type="InterPro" id="IPR006252">
    <property type="entry name" value="Malate_synthA"/>
</dbReference>
<comment type="caution">
    <text evidence="1">The sequence shown here is derived from an EMBL/GenBank/DDBJ whole genome shotgun (WGS) entry which is preliminary data.</text>
</comment>
<dbReference type="PANTHER" id="PTHR42902:SF1">
    <property type="entry name" value="MALATE SYNTHASE 1-RELATED"/>
    <property type="match status" value="1"/>
</dbReference>
<accession>A0A811PQQ9</accession>
<evidence type="ECO:0000313" key="2">
    <source>
        <dbReference type="Proteomes" id="UP000604825"/>
    </source>
</evidence>
<organism evidence="1 2">
    <name type="scientific">Miscanthus lutarioriparius</name>
    <dbReference type="NCBI Taxonomy" id="422564"/>
    <lineage>
        <taxon>Eukaryota</taxon>
        <taxon>Viridiplantae</taxon>
        <taxon>Streptophyta</taxon>
        <taxon>Embryophyta</taxon>
        <taxon>Tracheophyta</taxon>
        <taxon>Spermatophyta</taxon>
        <taxon>Magnoliopsida</taxon>
        <taxon>Liliopsida</taxon>
        <taxon>Poales</taxon>
        <taxon>Poaceae</taxon>
        <taxon>PACMAD clade</taxon>
        <taxon>Panicoideae</taxon>
        <taxon>Andropogonodae</taxon>
        <taxon>Andropogoneae</taxon>
        <taxon>Saccharinae</taxon>
        <taxon>Miscanthus</taxon>
    </lineage>
</organism>
<dbReference type="SUPFAM" id="SSF51645">
    <property type="entry name" value="Malate synthase G"/>
    <property type="match status" value="1"/>
</dbReference>
<gene>
    <name evidence="1" type="ORF">NCGR_LOCUS32413</name>
</gene>
<dbReference type="OrthoDB" id="4078635at2759"/>
<protein>
    <recommendedName>
        <fullName evidence="3">Malate synthase</fullName>
    </recommendedName>
</protein>
<proteinExistence type="predicted"/>
<dbReference type="GO" id="GO:0006097">
    <property type="term" value="P:glyoxylate cycle"/>
    <property type="evidence" value="ECO:0007669"/>
    <property type="project" value="UniProtKB-UniPathway"/>
</dbReference>
<reference evidence="1" key="1">
    <citation type="submission" date="2020-10" db="EMBL/GenBank/DDBJ databases">
        <authorList>
            <person name="Han B."/>
            <person name="Lu T."/>
            <person name="Zhao Q."/>
            <person name="Huang X."/>
            <person name="Zhao Y."/>
        </authorList>
    </citation>
    <scope>NUCLEOTIDE SEQUENCE</scope>
</reference>
<keyword evidence="2" id="KW-1185">Reference proteome</keyword>
<dbReference type="UniPathway" id="UPA00703">
    <property type="reaction ID" value="UER00720"/>
</dbReference>
<dbReference type="Gene3D" id="3.20.20.360">
    <property type="entry name" value="Malate synthase, domain 3"/>
    <property type="match status" value="1"/>
</dbReference>
<dbReference type="GO" id="GO:0004474">
    <property type="term" value="F:malate synthase activity"/>
    <property type="evidence" value="ECO:0007669"/>
    <property type="project" value="InterPro"/>
</dbReference>
<dbReference type="InterPro" id="IPR046363">
    <property type="entry name" value="MS_N_TIM-barrel_dom"/>
</dbReference>